<keyword evidence="3" id="KW-1185">Reference proteome</keyword>
<protein>
    <recommendedName>
        <fullName evidence="1">F-box domain-containing protein</fullName>
    </recommendedName>
</protein>
<proteinExistence type="predicted"/>
<gene>
    <name evidence="2" type="ORF">PAPYR_10188</name>
</gene>
<dbReference type="PROSITE" id="PS50181">
    <property type="entry name" value="FBOX"/>
    <property type="match status" value="1"/>
</dbReference>
<sequence length="776" mass="85933">MILLDLPSDLLVEILRRLPLLDTVAPCSTCHHLRNLASGALTNHPLAEVYETDWKQKRLSLTVMRRIIALKIRGNKGSYPMHWLTRLAPYSSHLRILDVRESASFIAAMVTTPEMPVPAAVFPTVTTLYATEPLLRGAFFMGVDITFPGLVVLHMGHTPRLPPAAEEPPAPVEPRFGQLRWVFWSCRPDPLPVRFPAGCHFVKEMIEVGLVGGTPGLEQVLAAGHLASRVYNPLWAAVDQGRWDLFDFLTASTAPGTLLARPGYLREAAPPRLLFPLYTIDTCFAKPYPGSTLAVCCALTDRVDLMQRLVDRGADPFAADLSRYDGPSPVREVARRVARKVAPPKLVAWYEALMQAPALAATSRPRERGKELAHILWDVSPEDDQPSMRKIRELLEEGRLAAHCPALAQGMLEEAARYDWDPDPNLYAIAFDARRAAALADLLLRFTVPSPQCFVTAALSGKSGNYEKLRAAYVATHGPTAMRDLYADRTLCYEVLRAFLEGERPRTVSLKLDRLVADGVDLMVAPPQGRPRLLAIVDASSDFTEQLISAGHVPEQGDVDARYGLSSAAAQLLQKADKLGVRLRIPQRPDWPFYMRNAPAERLRCFLTHGMEATPSFLLTLIRCRQTDAELPALLRFALKQVAPEAWQPLFAPTGPATGRGSFSQLAPALRLLRETLVAWRANPGPDPLRTLSEALDLLPEREPLVARCVHSLPNNRCPCRPGINLAHVLLVLVVRKWQTPRGTTHPARVRGLALRRQREGMVEAFLDALCRSSAV</sequence>
<comment type="caution">
    <text evidence="2">The sequence shown here is derived from an EMBL/GenBank/DDBJ whole genome shotgun (WGS) entry which is preliminary data.</text>
</comment>
<dbReference type="Pfam" id="PF00646">
    <property type="entry name" value="F-box"/>
    <property type="match status" value="1"/>
</dbReference>
<feature type="domain" description="F-box" evidence="1">
    <location>
        <begin position="1"/>
        <end position="57"/>
    </location>
</feature>
<dbReference type="EMBL" id="JAPMOS010000126">
    <property type="protein sequence ID" value="KAJ4454950.1"/>
    <property type="molecule type" value="Genomic_DNA"/>
</dbReference>
<evidence type="ECO:0000259" key="1">
    <source>
        <dbReference type="PROSITE" id="PS50181"/>
    </source>
</evidence>
<dbReference type="InterPro" id="IPR001810">
    <property type="entry name" value="F-box_dom"/>
</dbReference>
<dbReference type="InterPro" id="IPR036047">
    <property type="entry name" value="F-box-like_dom_sf"/>
</dbReference>
<evidence type="ECO:0000313" key="3">
    <source>
        <dbReference type="Proteomes" id="UP001141327"/>
    </source>
</evidence>
<reference evidence="2" key="1">
    <citation type="journal article" date="2022" name="bioRxiv">
        <title>Genomics of Preaxostyla Flagellates Illuminates Evolutionary Transitions and the Path Towards Mitochondrial Loss.</title>
        <authorList>
            <person name="Novak L.V.F."/>
            <person name="Treitli S.C."/>
            <person name="Pyrih J."/>
            <person name="Halakuc P."/>
            <person name="Pipaliya S.V."/>
            <person name="Vacek V."/>
            <person name="Brzon O."/>
            <person name="Soukal P."/>
            <person name="Eme L."/>
            <person name="Dacks J.B."/>
            <person name="Karnkowska A."/>
            <person name="Elias M."/>
            <person name="Hampl V."/>
        </authorList>
    </citation>
    <scope>NUCLEOTIDE SEQUENCE</scope>
    <source>
        <strain evidence="2">RCP-MX</strain>
    </source>
</reference>
<dbReference type="CDD" id="cd09917">
    <property type="entry name" value="F-box_SF"/>
    <property type="match status" value="1"/>
</dbReference>
<evidence type="ECO:0000313" key="2">
    <source>
        <dbReference type="EMBL" id="KAJ4454950.1"/>
    </source>
</evidence>
<organism evidence="2 3">
    <name type="scientific">Paratrimastix pyriformis</name>
    <dbReference type="NCBI Taxonomy" id="342808"/>
    <lineage>
        <taxon>Eukaryota</taxon>
        <taxon>Metamonada</taxon>
        <taxon>Preaxostyla</taxon>
        <taxon>Paratrimastigidae</taxon>
        <taxon>Paratrimastix</taxon>
    </lineage>
</organism>
<name>A0ABQ8UDN8_9EUKA</name>
<accession>A0ABQ8UDN8</accession>
<dbReference type="SUPFAM" id="SSF81383">
    <property type="entry name" value="F-box domain"/>
    <property type="match status" value="1"/>
</dbReference>
<dbReference type="Proteomes" id="UP001141327">
    <property type="component" value="Unassembled WGS sequence"/>
</dbReference>